<evidence type="ECO:0000313" key="4">
    <source>
        <dbReference type="Proteomes" id="UP000824128"/>
    </source>
</evidence>
<dbReference type="GO" id="GO:0006508">
    <property type="term" value="P:proteolysis"/>
    <property type="evidence" value="ECO:0007669"/>
    <property type="project" value="InterPro"/>
</dbReference>
<dbReference type="PANTHER" id="PTHR23076:SF97">
    <property type="entry name" value="ATP-DEPENDENT ZINC METALLOPROTEASE YME1L1"/>
    <property type="match status" value="1"/>
</dbReference>
<dbReference type="GO" id="GO:0005524">
    <property type="term" value="F:ATP binding"/>
    <property type="evidence" value="ECO:0007669"/>
    <property type="project" value="InterPro"/>
</dbReference>
<reference evidence="3" key="2">
    <citation type="journal article" date="2021" name="PeerJ">
        <title>Extensive microbial diversity within the chicken gut microbiome revealed by metagenomics and culture.</title>
        <authorList>
            <person name="Gilroy R."/>
            <person name="Ravi A."/>
            <person name="Getino M."/>
            <person name="Pursley I."/>
            <person name="Horton D.L."/>
            <person name="Alikhan N.F."/>
            <person name="Baker D."/>
            <person name="Gharbi K."/>
            <person name="Hall N."/>
            <person name="Watson M."/>
            <person name="Adriaenssens E.M."/>
            <person name="Foster-Nyarko E."/>
            <person name="Jarju S."/>
            <person name="Secka A."/>
            <person name="Antonio M."/>
            <person name="Oren A."/>
            <person name="Chaudhuri R.R."/>
            <person name="La Ragione R."/>
            <person name="Hildebrand F."/>
            <person name="Pallen M.J."/>
        </authorList>
    </citation>
    <scope>NUCLEOTIDE SEQUENCE</scope>
    <source>
        <strain evidence="3">ChiGjej2B2-16831</strain>
    </source>
</reference>
<dbReference type="GO" id="GO:0005886">
    <property type="term" value="C:plasma membrane"/>
    <property type="evidence" value="ECO:0007669"/>
    <property type="project" value="TreeGrafter"/>
</dbReference>
<evidence type="ECO:0000259" key="2">
    <source>
        <dbReference type="Pfam" id="PF01434"/>
    </source>
</evidence>
<dbReference type="InterPro" id="IPR000642">
    <property type="entry name" value="Peptidase_M41"/>
</dbReference>
<protein>
    <recommendedName>
        <fullName evidence="2">Peptidase M41 domain-containing protein</fullName>
    </recommendedName>
</protein>
<feature type="transmembrane region" description="Helical" evidence="1">
    <location>
        <begin position="138"/>
        <end position="160"/>
    </location>
</feature>
<accession>A0A9D1N449</accession>
<keyword evidence="1" id="KW-0472">Membrane</keyword>
<dbReference type="SUPFAM" id="SSF140990">
    <property type="entry name" value="FtsH protease domain-like"/>
    <property type="match status" value="1"/>
</dbReference>
<keyword evidence="1" id="KW-0812">Transmembrane</keyword>
<feature type="non-terminal residue" evidence="3">
    <location>
        <position position="250"/>
    </location>
</feature>
<evidence type="ECO:0000313" key="3">
    <source>
        <dbReference type="EMBL" id="HIU94535.1"/>
    </source>
</evidence>
<comment type="caution">
    <text evidence="3">The sequence shown here is derived from an EMBL/GenBank/DDBJ whole genome shotgun (WGS) entry which is preliminary data.</text>
</comment>
<feature type="domain" description="Peptidase M41" evidence="2">
    <location>
        <begin position="216"/>
        <end position="250"/>
    </location>
</feature>
<sequence length="250" mass="27710">MNRKRFATLLVWLAIAAAVVWMASGFNLGGAAPDELDYNTEFLELVRRTETGASGEKIKAVLIEYRDVYGLYEGSFAGAEDLPSAADFHVVIPSESTFRADMAAIVYAAHPDQFSSVDEVSSLDYAFAYESRLVEESIWTLILPYLLMFAGIGVLYYFMLRQQGGGKQMMNFGRSRARLHTADEGKVTFKDVAGADEEKEELREIVEFLRDPGRFQSRQYLTERIAVCLGGRAAERLALGDISTGAGNDL</sequence>
<dbReference type="Pfam" id="PF01434">
    <property type="entry name" value="Peptidase_M41"/>
    <property type="match status" value="1"/>
</dbReference>
<dbReference type="Gene3D" id="1.20.58.760">
    <property type="entry name" value="Peptidase M41"/>
    <property type="match status" value="1"/>
</dbReference>
<dbReference type="GO" id="GO:0004222">
    <property type="term" value="F:metalloendopeptidase activity"/>
    <property type="evidence" value="ECO:0007669"/>
    <property type="project" value="InterPro"/>
</dbReference>
<dbReference type="GO" id="GO:0004176">
    <property type="term" value="F:ATP-dependent peptidase activity"/>
    <property type="evidence" value="ECO:0007669"/>
    <property type="project" value="InterPro"/>
</dbReference>
<keyword evidence="1" id="KW-1133">Transmembrane helix</keyword>
<dbReference type="Proteomes" id="UP000824128">
    <property type="component" value="Unassembled WGS sequence"/>
</dbReference>
<name>A0A9D1N449_9FIRM</name>
<dbReference type="PANTHER" id="PTHR23076">
    <property type="entry name" value="METALLOPROTEASE M41 FTSH"/>
    <property type="match status" value="1"/>
</dbReference>
<reference evidence="3" key="1">
    <citation type="submission" date="2020-10" db="EMBL/GenBank/DDBJ databases">
        <authorList>
            <person name="Gilroy R."/>
        </authorList>
    </citation>
    <scope>NUCLEOTIDE SEQUENCE</scope>
    <source>
        <strain evidence="3">ChiGjej2B2-16831</strain>
    </source>
</reference>
<dbReference type="EMBL" id="DVNZ01000164">
    <property type="protein sequence ID" value="HIU94535.1"/>
    <property type="molecule type" value="Genomic_DNA"/>
</dbReference>
<organism evidence="3 4">
    <name type="scientific">Candidatus Aphodomorpha intestinavium</name>
    <dbReference type="NCBI Taxonomy" id="2840672"/>
    <lineage>
        <taxon>Bacteria</taxon>
        <taxon>Bacillati</taxon>
        <taxon>Bacillota</taxon>
        <taxon>Clostridia</taxon>
        <taxon>Eubacteriales</taxon>
        <taxon>Candidatus Aphodomorpha</taxon>
    </lineage>
</organism>
<gene>
    <name evidence="3" type="ORF">IAD24_05175</name>
</gene>
<dbReference type="AlphaFoldDB" id="A0A9D1N449"/>
<proteinExistence type="predicted"/>
<dbReference type="InterPro" id="IPR037219">
    <property type="entry name" value="Peptidase_M41-like"/>
</dbReference>
<dbReference type="GO" id="GO:0030163">
    <property type="term" value="P:protein catabolic process"/>
    <property type="evidence" value="ECO:0007669"/>
    <property type="project" value="TreeGrafter"/>
</dbReference>
<evidence type="ECO:0000256" key="1">
    <source>
        <dbReference type="SAM" id="Phobius"/>
    </source>
</evidence>